<evidence type="ECO:0000313" key="2">
    <source>
        <dbReference type="EMBL" id="MPM93071.1"/>
    </source>
</evidence>
<dbReference type="AlphaFoldDB" id="A0A645DUR7"/>
<feature type="domain" description="Cell envelope-related transcriptional attenuator" evidence="1">
    <location>
        <begin position="2"/>
        <end position="88"/>
    </location>
</feature>
<accession>A0A645DUR7</accession>
<name>A0A645DUR7_9ZZZZ</name>
<dbReference type="InterPro" id="IPR004474">
    <property type="entry name" value="LytR_CpsA_psr"/>
</dbReference>
<gene>
    <name evidence="2" type="primary">lytR_50</name>
    <name evidence="2" type="ORF">SDC9_140207</name>
</gene>
<evidence type="ECO:0000259" key="1">
    <source>
        <dbReference type="Pfam" id="PF03816"/>
    </source>
</evidence>
<dbReference type="Pfam" id="PF03816">
    <property type="entry name" value="LytR_cpsA_psr"/>
    <property type="match status" value="1"/>
</dbReference>
<dbReference type="InterPro" id="IPR050922">
    <property type="entry name" value="LytR/CpsA/Psr_CW_biosynth"/>
</dbReference>
<sequence length="173" mass="18930">MMTNFEGFKGIINTLGGINVTTNAYLYDECNSAVPIRDGMGYCTVNPGTTVMDGETALWYVRSRHTTSDFDRTRREQEVLTGLFQKLISLNALNRAPELYDSFKSSVETNIPLTEIAGLLPLDSSLAANPSKLRSYAVGSGETYNYIVPGSGAMVLIPDTYLVSQIIQQAISQ</sequence>
<proteinExistence type="predicted"/>
<dbReference type="Gene3D" id="3.40.630.190">
    <property type="entry name" value="LCP protein"/>
    <property type="match status" value="1"/>
</dbReference>
<dbReference type="PANTHER" id="PTHR33392">
    <property type="entry name" value="POLYISOPRENYL-TEICHOIC ACID--PEPTIDOGLYCAN TEICHOIC ACID TRANSFERASE TAGU"/>
    <property type="match status" value="1"/>
</dbReference>
<organism evidence="2">
    <name type="scientific">bioreactor metagenome</name>
    <dbReference type="NCBI Taxonomy" id="1076179"/>
    <lineage>
        <taxon>unclassified sequences</taxon>
        <taxon>metagenomes</taxon>
        <taxon>ecological metagenomes</taxon>
    </lineage>
</organism>
<dbReference type="EMBL" id="VSSQ01039925">
    <property type="protein sequence ID" value="MPM93071.1"/>
    <property type="molecule type" value="Genomic_DNA"/>
</dbReference>
<dbReference type="PANTHER" id="PTHR33392:SF6">
    <property type="entry name" value="POLYISOPRENYL-TEICHOIC ACID--PEPTIDOGLYCAN TEICHOIC ACID TRANSFERASE TAGU"/>
    <property type="match status" value="1"/>
</dbReference>
<protein>
    <submittedName>
        <fullName evidence="2">Transcriptional regulator LytR</fullName>
    </submittedName>
</protein>
<comment type="caution">
    <text evidence="2">The sequence shown here is derived from an EMBL/GenBank/DDBJ whole genome shotgun (WGS) entry which is preliminary data.</text>
</comment>
<reference evidence="2" key="1">
    <citation type="submission" date="2019-08" db="EMBL/GenBank/DDBJ databases">
        <authorList>
            <person name="Kucharzyk K."/>
            <person name="Murdoch R.W."/>
            <person name="Higgins S."/>
            <person name="Loffler F."/>
        </authorList>
    </citation>
    <scope>NUCLEOTIDE SEQUENCE</scope>
</reference>